<organism evidence="2 3">
    <name type="scientific">Punica granatum</name>
    <name type="common">Pomegranate</name>
    <dbReference type="NCBI Taxonomy" id="22663"/>
    <lineage>
        <taxon>Eukaryota</taxon>
        <taxon>Viridiplantae</taxon>
        <taxon>Streptophyta</taxon>
        <taxon>Embryophyta</taxon>
        <taxon>Tracheophyta</taxon>
        <taxon>Spermatophyta</taxon>
        <taxon>Magnoliopsida</taxon>
        <taxon>eudicotyledons</taxon>
        <taxon>Gunneridae</taxon>
        <taxon>Pentapetalae</taxon>
        <taxon>rosids</taxon>
        <taxon>malvids</taxon>
        <taxon>Myrtales</taxon>
        <taxon>Lythraceae</taxon>
        <taxon>Punica</taxon>
    </lineage>
</organism>
<feature type="compositionally biased region" description="Polar residues" evidence="1">
    <location>
        <begin position="32"/>
        <end position="52"/>
    </location>
</feature>
<protein>
    <submittedName>
        <fullName evidence="2">Uncharacterized protein</fullName>
    </submittedName>
</protein>
<accession>A0A218XGK3</accession>
<dbReference type="AlphaFoldDB" id="A0A218XGK3"/>
<feature type="region of interest" description="Disordered" evidence="1">
    <location>
        <begin position="128"/>
        <end position="200"/>
    </location>
</feature>
<reference evidence="3" key="1">
    <citation type="journal article" date="2017" name="Plant J.">
        <title>The pomegranate (Punica granatum L.) genome and the genomics of punicalagin biosynthesis.</title>
        <authorList>
            <person name="Qin G."/>
            <person name="Xu C."/>
            <person name="Ming R."/>
            <person name="Tang H."/>
            <person name="Guyot R."/>
            <person name="Kramer E.M."/>
            <person name="Hu Y."/>
            <person name="Yi X."/>
            <person name="Qi Y."/>
            <person name="Xu X."/>
            <person name="Gao Z."/>
            <person name="Pan H."/>
            <person name="Jian J."/>
            <person name="Tian Y."/>
            <person name="Yue Z."/>
            <person name="Xu Y."/>
        </authorList>
    </citation>
    <scope>NUCLEOTIDE SEQUENCE [LARGE SCALE GENOMIC DNA]</scope>
    <source>
        <strain evidence="3">cv. Dabenzi</strain>
    </source>
</reference>
<gene>
    <name evidence="2" type="ORF">CDL15_Pgr004250</name>
</gene>
<dbReference type="Proteomes" id="UP000197138">
    <property type="component" value="Unassembled WGS sequence"/>
</dbReference>
<feature type="compositionally biased region" description="Polar residues" evidence="1">
    <location>
        <begin position="71"/>
        <end position="84"/>
    </location>
</feature>
<evidence type="ECO:0000256" key="1">
    <source>
        <dbReference type="SAM" id="MobiDB-lite"/>
    </source>
</evidence>
<evidence type="ECO:0000313" key="2">
    <source>
        <dbReference type="EMBL" id="OWM83819.1"/>
    </source>
</evidence>
<comment type="caution">
    <text evidence="2">The sequence shown here is derived from an EMBL/GenBank/DDBJ whole genome shotgun (WGS) entry which is preliminary data.</text>
</comment>
<name>A0A218XGK3_PUNGR</name>
<proteinExistence type="predicted"/>
<evidence type="ECO:0000313" key="3">
    <source>
        <dbReference type="Proteomes" id="UP000197138"/>
    </source>
</evidence>
<feature type="compositionally biased region" description="Basic and acidic residues" evidence="1">
    <location>
        <begin position="181"/>
        <end position="193"/>
    </location>
</feature>
<feature type="compositionally biased region" description="Polar residues" evidence="1">
    <location>
        <begin position="160"/>
        <end position="180"/>
    </location>
</feature>
<feature type="compositionally biased region" description="Polar residues" evidence="1">
    <location>
        <begin position="98"/>
        <end position="112"/>
    </location>
</feature>
<feature type="region of interest" description="Disordered" evidence="1">
    <location>
        <begin position="30"/>
        <end position="112"/>
    </location>
</feature>
<sequence length="200" mass="21862">MRPPYGTLTRRVPSRRLQLELESLIARPGHFQRTTIAPTAEPTSGRATSNHPSGEADFRQIKYTTAPGAKQVSSKAQPSQQQSRHLAKQSRPPAKDNCPSSKAGLQQSTTPQRRAQFLVVQQAIAPIIRPTSDRSSTTAPAARPTSDKSTIAPAARPVSDSPTGNSPSNKSDLRQINTRSPEQRGRLLSDQTHRRPKARH</sequence>
<dbReference type="EMBL" id="MTKT01001810">
    <property type="protein sequence ID" value="OWM83819.1"/>
    <property type="molecule type" value="Genomic_DNA"/>
</dbReference>